<dbReference type="AlphaFoldDB" id="A0A3B0Z6U1"/>
<dbReference type="InterPro" id="IPR013360">
    <property type="entry name" value="Pilus_4_PilW"/>
</dbReference>
<gene>
    <name evidence="1" type="ORF">MNBD_GAMMA15-1705</name>
</gene>
<dbReference type="SMART" id="SM00028">
    <property type="entry name" value="TPR"/>
    <property type="match status" value="4"/>
</dbReference>
<dbReference type="SUPFAM" id="SSF48452">
    <property type="entry name" value="TPR-like"/>
    <property type="match status" value="1"/>
</dbReference>
<dbReference type="PROSITE" id="PS51257">
    <property type="entry name" value="PROKAR_LIPOPROTEIN"/>
    <property type="match status" value="1"/>
</dbReference>
<evidence type="ECO:0000313" key="1">
    <source>
        <dbReference type="EMBL" id="VAW76406.1"/>
    </source>
</evidence>
<dbReference type="InterPro" id="IPR019734">
    <property type="entry name" value="TPR_rpt"/>
</dbReference>
<dbReference type="PANTHER" id="PTHR12558:SF13">
    <property type="entry name" value="CELL DIVISION CYCLE PROTEIN 27 HOMOLOG"/>
    <property type="match status" value="1"/>
</dbReference>
<dbReference type="EMBL" id="UOFN01000059">
    <property type="protein sequence ID" value="VAW76406.1"/>
    <property type="molecule type" value="Genomic_DNA"/>
</dbReference>
<name>A0A3B0Z6U1_9ZZZZ</name>
<dbReference type="Pfam" id="PF13432">
    <property type="entry name" value="TPR_16"/>
    <property type="match status" value="1"/>
</dbReference>
<dbReference type="InterPro" id="IPR011990">
    <property type="entry name" value="TPR-like_helical_dom_sf"/>
</dbReference>
<protein>
    <submittedName>
        <fullName evidence="1">Uncharacterized protein</fullName>
    </submittedName>
</protein>
<dbReference type="NCBIfam" id="TIGR02521">
    <property type="entry name" value="type_IV_pilW"/>
    <property type="match status" value="1"/>
</dbReference>
<proteinExistence type="predicted"/>
<accession>A0A3B0Z6U1</accession>
<dbReference type="Gene3D" id="1.25.40.10">
    <property type="entry name" value="Tetratricopeptide repeat domain"/>
    <property type="match status" value="1"/>
</dbReference>
<reference evidence="1" key="1">
    <citation type="submission" date="2018-06" db="EMBL/GenBank/DDBJ databases">
        <authorList>
            <person name="Zhirakovskaya E."/>
        </authorList>
    </citation>
    <scope>NUCLEOTIDE SEQUENCE</scope>
</reference>
<organism evidence="1">
    <name type="scientific">hydrothermal vent metagenome</name>
    <dbReference type="NCBI Taxonomy" id="652676"/>
    <lineage>
        <taxon>unclassified sequences</taxon>
        <taxon>metagenomes</taxon>
        <taxon>ecological metagenomes</taxon>
    </lineage>
</organism>
<sequence>MHFRVLTGLVLIMFALSACAPTKYNNGSKGRQTPASVNAQLAVEYMREGMLEAALSTFKKAIKQNPSYQPAHSSIAVLYERLGEDKLAEKHYRRAHSLNSKDPLTLNNYGQFLCRNERYDEADKMFTAALKDPLYRRPDKVLTNMGLCASRQLKQDVAIDYFRKALTRNSKYKPALREMARISFERKHWLGVRAYLQRLQEGGSLTPEFLWLGVQTEKELGDRDAMSSYTLLLKNRYPESEQTRLLGEWESAQSGR</sequence>
<dbReference type="PANTHER" id="PTHR12558">
    <property type="entry name" value="CELL DIVISION CYCLE 16,23,27"/>
    <property type="match status" value="1"/>
</dbReference>
<dbReference type="PROSITE" id="PS50005">
    <property type="entry name" value="TPR"/>
    <property type="match status" value="1"/>
</dbReference>